<protein>
    <submittedName>
        <fullName evidence="2">Uncharacterized protein</fullName>
    </submittedName>
</protein>
<reference evidence="2 3" key="1">
    <citation type="journal article" date="2022" name="bioRxiv">
        <title>Genomics of Preaxostyla Flagellates Illuminates Evolutionary Transitions and the Path Towards Mitochondrial Loss.</title>
        <authorList>
            <person name="Novak L.V.F."/>
            <person name="Treitli S.C."/>
            <person name="Pyrih J."/>
            <person name="Halakuc P."/>
            <person name="Pipaliya S.V."/>
            <person name="Vacek V."/>
            <person name="Brzon O."/>
            <person name="Soukal P."/>
            <person name="Eme L."/>
            <person name="Dacks J.B."/>
            <person name="Karnkowska A."/>
            <person name="Elias M."/>
            <person name="Hampl V."/>
        </authorList>
    </citation>
    <scope>NUCLEOTIDE SEQUENCE [LARGE SCALE GENOMIC DNA]</scope>
    <source>
        <strain evidence="2">NAU3</strain>
        <tissue evidence="2">Gut</tissue>
    </source>
</reference>
<evidence type="ECO:0000256" key="1">
    <source>
        <dbReference type="SAM" id="MobiDB-lite"/>
    </source>
</evidence>
<organism evidence="2 3">
    <name type="scientific">Blattamonas nauphoetae</name>
    <dbReference type="NCBI Taxonomy" id="2049346"/>
    <lineage>
        <taxon>Eukaryota</taxon>
        <taxon>Metamonada</taxon>
        <taxon>Preaxostyla</taxon>
        <taxon>Oxymonadida</taxon>
        <taxon>Blattamonas</taxon>
    </lineage>
</organism>
<accession>A0ABQ9XHI5</accession>
<feature type="region of interest" description="Disordered" evidence="1">
    <location>
        <begin position="352"/>
        <end position="472"/>
    </location>
</feature>
<dbReference type="EMBL" id="JARBJD010000150">
    <property type="protein sequence ID" value="KAK2949751.1"/>
    <property type="molecule type" value="Genomic_DNA"/>
</dbReference>
<name>A0ABQ9XHI5_9EUKA</name>
<feature type="region of interest" description="Disordered" evidence="1">
    <location>
        <begin position="89"/>
        <end position="111"/>
    </location>
</feature>
<sequence>MLNSDSVGLLLDGHSLVYSVVPNTCSVSDPSSPLISSTDTLPYAFLLNIDIPSPIHFGIMMKSTFGDQGMYPDYYTHVAKRYSEMISEGKSNTTTNSSATSPTLSNDSPTLTLNSPNFENRALNERGASFTGTLKESHPFAIQHFAVTPATILQSLPELPTFLIISRRGHIARTSQLLLSRFISPDHSHTAYMSMIERAHFGDVWKHKQLTMFEQYKQLELDSYKRFVKLCLQTEKDTFGRILSENALPAPNYHPPPVYLATGKFRDLGLLAGISPLPFSRATNRVIHPTTDSLRQAAVQINALLAKRKVAFLAMREEERRKDEKDETGAVSLRMHQQKQIEEELKQHAARLRASPMTVRRGTKTNRHHHANCDLSPHPQPSRLSSLPHIFVPLSPSAVSSPDPTEDDTAILETNLPHPPPSHSLPRVHTAPSLVTSITPTHDSSTNRRDKDGEEGDLDWSVSHPSSVLPSV</sequence>
<evidence type="ECO:0000313" key="2">
    <source>
        <dbReference type="EMBL" id="KAK2949751.1"/>
    </source>
</evidence>
<feature type="compositionally biased region" description="Low complexity" evidence="1">
    <location>
        <begin position="461"/>
        <end position="472"/>
    </location>
</feature>
<gene>
    <name evidence="2" type="ORF">BLNAU_15325</name>
</gene>
<feature type="compositionally biased region" description="Low complexity" evidence="1">
    <location>
        <begin position="91"/>
        <end position="106"/>
    </location>
</feature>
<dbReference type="Proteomes" id="UP001281761">
    <property type="component" value="Unassembled WGS sequence"/>
</dbReference>
<keyword evidence="3" id="KW-1185">Reference proteome</keyword>
<proteinExistence type="predicted"/>
<comment type="caution">
    <text evidence="2">The sequence shown here is derived from an EMBL/GenBank/DDBJ whole genome shotgun (WGS) entry which is preliminary data.</text>
</comment>
<feature type="compositionally biased region" description="Polar residues" evidence="1">
    <location>
        <begin position="433"/>
        <end position="444"/>
    </location>
</feature>
<evidence type="ECO:0000313" key="3">
    <source>
        <dbReference type="Proteomes" id="UP001281761"/>
    </source>
</evidence>
<feature type="compositionally biased region" description="Basic residues" evidence="1">
    <location>
        <begin position="361"/>
        <end position="370"/>
    </location>
</feature>